<organism evidence="3 4">
    <name type="scientific">Kipferlia bialata</name>
    <dbReference type="NCBI Taxonomy" id="797122"/>
    <lineage>
        <taxon>Eukaryota</taxon>
        <taxon>Metamonada</taxon>
        <taxon>Carpediemonas-like organisms</taxon>
        <taxon>Kipferlia</taxon>
    </lineage>
</organism>
<accession>A0A9K3CV89</accession>
<sequence>MSDSDEEQLTAGQWIGFLSLLILAWGGFWIWAGSKGMGVCLGVLSDPLDATVQRTYVHTFWHEDIDYDYVVNPNTPSADSDCDHSDTTLSSSDGYYSYLCEVMLEDRDTGVRYNLVNEFRRPFPTDHGGYTEETDFCDSFVVGSTRSVRVFPADRCTLEYTEPCAFTKDQVDIGCEGVYLWAGILVALLGLGVLVLSFSYKKFFPWLGAKLKGANSSSEESETSALLSQRDLEADLEQVRRERERDRLQREADEGAREIKRLQARQEELLRMDVCAKI</sequence>
<keyword evidence="2" id="KW-0472">Membrane</keyword>
<keyword evidence="4" id="KW-1185">Reference proteome</keyword>
<name>A0A9K3CV89_9EUKA</name>
<feature type="coiled-coil region" evidence="1">
    <location>
        <begin position="229"/>
        <end position="272"/>
    </location>
</feature>
<keyword evidence="2" id="KW-1133">Transmembrane helix</keyword>
<protein>
    <submittedName>
        <fullName evidence="3">Uncharacterized protein</fullName>
    </submittedName>
</protein>
<comment type="caution">
    <text evidence="3">The sequence shown here is derived from an EMBL/GenBank/DDBJ whole genome shotgun (WGS) entry which is preliminary data.</text>
</comment>
<dbReference type="AlphaFoldDB" id="A0A9K3CV89"/>
<dbReference type="EMBL" id="BDIP01001244">
    <property type="protein sequence ID" value="GIQ83949.1"/>
    <property type="molecule type" value="Genomic_DNA"/>
</dbReference>
<evidence type="ECO:0000313" key="3">
    <source>
        <dbReference type="EMBL" id="GIQ83949.1"/>
    </source>
</evidence>
<reference evidence="3 4" key="1">
    <citation type="journal article" date="2018" name="PLoS ONE">
        <title>The draft genome of Kipferlia bialata reveals reductive genome evolution in fornicate parasites.</title>
        <authorList>
            <person name="Tanifuji G."/>
            <person name="Takabayashi S."/>
            <person name="Kume K."/>
            <person name="Takagi M."/>
            <person name="Nakayama T."/>
            <person name="Kamikawa R."/>
            <person name="Inagaki Y."/>
            <person name="Hashimoto T."/>
        </authorList>
    </citation>
    <scope>NUCLEOTIDE SEQUENCE [LARGE SCALE GENOMIC DNA]</scope>
    <source>
        <strain evidence="3">NY0173</strain>
    </source>
</reference>
<keyword evidence="1" id="KW-0175">Coiled coil</keyword>
<dbReference type="Proteomes" id="UP000265618">
    <property type="component" value="Unassembled WGS sequence"/>
</dbReference>
<evidence type="ECO:0000256" key="2">
    <source>
        <dbReference type="SAM" id="Phobius"/>
    </source>
</evidence>
<keyword evidence="2" id="KW-0812">Transmembrane</keyword>
<feature type="transmembrane region" description="Helical" evidence="2">
    <location>
        <begin position="178"/>
        <end position="200"/>
    </location>
</feature>
<evidence type="ECO:0000313" key="4">
    <source>
        <dbReference type="Proteomes" id="UP000265618"/>
    </source>
</evidence>
<evidence type="ECO:0000256" key="1">
    <source>
        <dbReference type="SAM" id="Coils"/>
    </source>
</evidence>
<gene>
    <name evidence="3" type="ORF">KIPB_005356</name>
</gene>
<proteinExistence type="predicted"/>
<dbReference type="CDD" id="cd22249">
    <property type="entry name" value="UDM1_RNF168_RNF169-like"/>
    <property type="match status" value="1"/>
</dbReference>
<feature type="transmembrane region" description="Helical" evidence="2">
    <location>
        <begin position="12"/>
        <end position="32"/>
    </location>
</feature>